<feature type="compositionally biased region" description="Polar residues" evidence="1">
    <location>
        <begin position="12"/>
        <end position="23"/>
    </location>
</feature>
<dbReference type="AlphaFoldDB" id="A0A8X7TEV2"/>
<organism evidence="2 3">
    <name type="scientific">Brassica carinata</name>
    <name type="common">Ethiopian mustard</name>
    <name type="synonym">Abyssinian cabbage</name>
    <dbReference type="NCBI Taxonomy" id="52824"/>
    <lineage>
        <taxon>Eukaryota</taxon>
        <taxon>Viridiplantae</taxon>
        <taxon>Streptophyta</taxon>
        <taxon>Embryophyta</taxon>
        <taxon>Tracheophyta</taxon>
        <taxon>Spermatophyta</taxon>
        <taxon>Magnoliopsida</taxon>
        <taxon>eudicotyledons</taxon>
        <taxon>Gunneridae</taxon>
        <taxon>Pentapetalae</taxon>
        <taxon>rosids</taxon>
        <taxon>malvids</taxon>
        <taxon>Brassicales</taxon>
        <taxon>Brassicaceae</taxon>
        <taxon>Brassiceae</taxon>
        <taxon>Brassica</taxon>
    </lineage>
</organism>
<evidence type="ECO:0000256" key="1">
    <source>
        <dbReference type="SAM" id="MobiDB-lite"/>
    </source>
</evidence>
<accession>A0A8X7TEV2</accession>
<sequence>MDSTEAIDGSSLPGSQSGAEAEQSSVSLSYLVDNSTDSVGSVQKIQSVSARSSSPLTQSQVGEAKLAVFTPVSGESQLASTTVAKLDDPGEKEFLLLPLSSSQILVLGLNLSQQLQISQQLLS</sequence>
<comment type="caution">
    <text evidence="2">The sequence shown here is derived from an EMBL/GenBank/DDBJ whole genome shotgun (WGS) entry which is preliminary data.</text>
</comment>
<name>A0A8X7TEV2_BRACI</name>
<dbReference type="Proteomes" id="UP000886595">
    <property type="component" value="Unassembled WGS sequence"/>
</dbReference>
<feature type="region of interest" description="Disordered" evidence="1">
    <location>
        <begin position="1"/>
        <end position="23"/>
    </location>
</feature>
<reference evidence="2 3" key="1">
    <citation type="submission" date="2020-02" db="EMBL/GenBank/DDBJ databases">
        <authorList>
            <person name="Ma Q."/>
            <person name="Huang Y."/>
            <person name="Song X."/>
            <person name="Pei D."/>
        </authorList>
    </citation>
    <scope>NUCLEOTIDE SEQUENCE [LARGE SCALE GENOMIC DNA]</scope>
    <source>
        <strain evidence="2">Sxm20200214</strain>
        <tissue evidence="2">Leaf</tissue>
    </source>
</reference>
<evidence type="ECO:0000313" key="3">
    <source>
        <dbReference type="Proteomes" id="UP000886595"/>
    </source>
</evidence>
<evidence type="ECO:0000313" key="2">
    <source>
        <dbReference type="EMBL" id="KAG2239475.1"/>
    </source>
</evidence>
<keyword evidence="3" id="KW-1185">Reference proteome</keyword>
<gene>
    <name evidence="2" type="ORF">Bca52824_091721</name>
</gene>
<dbReference type="EMBL" id="JAAMPC010001599">
    <property type="protein sequence ID" value="KAG2239475.1"/>
    <property type="molecule type" value="Genomic_DNA"/>
</dbReference>
<proteinExistence type="predicted"/>
<protein>
    <submittedName>
        <fullName evidence="2">Uncharacterized protein</fullName>
    </submittedName>
</protein>